<accession>A0ABU8XHY8</accession>
<proteinExistence type="predicted"/>
<evidence type="ECO:0008006" key="3">
    <source>
        <dbReference type="Google" id="ProtNLM"/>
    </source>
</evidence>
<dbReference type="Proteomes" id="UP001367030">
    <property type="component" value="Unassembled WGS sequence"/>
</dbReference>
<protein>
    <recommendedName>
        <fullName evidence="3">DUF1311 domain-containing protein</fullName>
    </recommendedName>
</protein>
<evidence type="ECO:0000313" key="2">
    <source>
        <dbReference type="Proteomes" id="UP001367030"/>
    </source>
</evidence>
<comment type="caution">
    <text evidence="1">The sequence shown here is derived from an EMBL/GenBank/DDBJ whole genome shotgun (WGS) entry which is preliminary data.</text>
</comment>
<organism evidence="1 2">
    <name type="scientific">Variovorax robiniae</name>
    <dbReference type="NCBI Taxonomy" id="1836199"/>
    <lineage>
        <taxon>Bacteria</taxon>
        <taxon>Pseudomonadati</taxon>
        <taxon>Pseudomonadota</taxon>
        <taxon>Betaproteobacteria</taxon>
        <taxon>Burkholderiales</taxon>
        <taxon>Comamonadaceae</taxon>
        <taxon>Variovorax</taxon>
    </lineage>
</organism>
<dbReference type="RefSeq" id="WP_340338713.1">
    <property type="nucleotide sequence ID" value="NZ_JBBKZS010000018.1"/>
</dbReference>
<dbReference type="EMBL" id="JBBKZS010000018">
    <property type="protein sequence ID" value="MEJ8858653.1"/>
    <property type="molecule type" value="Genomic_DNA"/>
</dbReference>
<gene>
    <name evidence="1" type="ORF">WKW79_29050</name>
</gene>
<evidence type="ECO:0000313" key="1">
    <source>
        <dbReference type="EMBL" id="MEJ8858653.1"/>
    </source>
</evidence>
<reference evidence="1 2" key="1">
    <citation type="submission" date="2024-03" db="EMBL/GenBank/DDBJ databases">
        <title>Novel species of the genus Variovorax.</title>
        <authorList>
            <person name="Liu Q."/>
            <person name="Xin Y.-H."/>
        </authorList>
    </citation>
    <scope>NUCLEOTIDE SEQUENCE [LARGE SCALE GENOMIC DNA]</scope>
    <source>
        <strain evidence="1 2">KACC 18901</strain>
    </source>
</reference>
<name>A0ABU8XHY8_9BURK</name>
<keyword evidence="2" id="KW-1185">Reference proteome</keyword>
<sequence length="80" mass="8815">MHWLVISAFVAGNSWGPVIQVVPTPDLRTCQTLKDQVLADVKKQAQSNLVGALEHFDEGEATGLTRGTREIARVRCVQTR</sequence>